<dbReference type="PANTHER" id="PTHR43459:SF1">
    <property type="entry name" value="EG:BACN32G11.4 PROTEIN"/>
    <property type="match status" value="1"/>
</dbReference>
<dbReference type="Gene3D" id="1.10.12.10">
    <property type="entry name" value="Lyase 2-enoyl-coa Hydratase, Chain A, domain 2"/>
    <property type="match status" value="1"/>
</dbReference>
<dbReference type="InterPro" id="IPR014748">
    <property type="entry name" value="Enoyl-CoA_hydra_C"/>
</dbReference>
<reference evidence="2 3" key="1">
    <citation type="submission" date="2020-08" db="EMBL/GenBank/DDBJ databases">
        <title>Genomic Encyclopedia of Type Strains, Phase IV (KMG-IV): sequencing the most valuable type-strain genomes for metagenomic binning, comparative biology and taxonomic classification.</title>
        <authorList>
            <person name="Goeker M."/>
        </authorList>
    </citation>
    <scope>NUCLEOTIDE SEQUENCE [LARGE SCALE GENOMIC DNA]</scope>
    <source>
        <strain evidence="2 3">DSM 15581</strain>
    </source>
</reference>
<organism evidence="2 3">
    <name type="scientific">Sphingomonas aquatilis</name>
    <dbReference type="NCBI Taxonomy" id="93063"/>
    <lineage>
        <taxon>Bacteria</taxon>
        <taxon>Pseudomonadati</taxon>
        <taxon>Pseudomonadota</taxon>
        <taxon>Alphaproteobacteria</taxon>
        <taxon>Sphingomonadales</taxon>
        <taxon>Sphingomonadaceae</taxon>
        <taxon>Sphingomonas</taxon>
    </lineage>
</organism>
<comment type="similarity">
    <text evidence="1">Belongs to the enoyl-CoA hydratase/isomerase family.</text>
</comment>
<dbReference type="Pfam" id="PF00378">
    <property type="entry name" value="ECH_1"/>
    <property type="match status" value="1"/>
</dbReference>
<protein>
    <submittedName>
        <fullName evidence="2">2-(1,2-epoxy-1,2-dihydrophenyl)acetyl-CoA isomerase</fullName>
        <ecNumber evidence="2">5.3.3.18</ecNumber>
    </submittedName>
</protein>
<evidence type="ECO:0000256" key="1">
    <source>
        <dbReference type="ARBA" id="ARBA00005254"/>
    </source>
</evidence>
<dbReference type="InterPro" id="IPR001753">
    <property type="entry name" value="Enoyl-CoA_hydra/iso"/>
</dbReference>
<dbReference type="PANTHER" id="PTHR43459">
    <property type="entry name" value="ENOYL-COA HYDRATASE"/>
    <property type="match status" value="1"/>
</dbReference>
<evidence type="ECO:0000313" key="3">
    <source>
        <dbReference type="Proteomes" id="UP000528945"/>
    </source>
</evidence>
<dbReference type="Proteomes" id="UP000528945">
    <property type="component" value="Unassembled WGS sequence"/>
</dbReference>
<dbReference type="InterPro" id="IPR029045">
    <property type="entry name" value="ClpP/crotonase-like_dom_sf"/>
</dbReference>
<evidence type="ECO:0000313" key="2">
    <source>
        <dbReference type="EMBL" id="MBB3875669.1"/>
    </source>
</evidence>
<accession>A0AAW3TW69</accession>
<dbReference type="GO" id="GO:0016853">
    <property type="term" value="F:isomerase activity"/>
    <property type="evidence" value="ECO:0007669"/>
    <property type="project" value="UniProtKB-KW"/>
</dbReference>
<keyword evidence="2" id="KW-0413">Isomerase</keyword>
<keyword evidence="3" id="KW-1185">Reference proteome</keyword>
<dbReference type="SUPFAM" id="SSF52096">
    <property type="entry name" value="ClpP/crotonase"/>
    <property type="match status" value="1"/>
</dbReference>
<proteinExistence type="inferred from homology"/>
<dbReference type="AlphaFoldDB" id="A0AAW3TW69"/>
<sequence length="262" mass="27051">MTMAYEHILAERQGAVLVLTLNRPDRLNAAPPALFDELRDALARLDGARAVLLAGAGRAFCSGADVGGGALGADDPGEATYAALTDQYNPTMLAIADLGVPVVSAVRGPAAGIGCSLALAADFCVASETAYFLQAFVNIGLVPDGGASWMLPRLIGRARAAEMMLLGERVPAAKALDWGMIHRVVADEALDAEALALATRLAAGPTVALGLMRRALGRAMESDYAAALSAEADAQRTARGSADSTEGGMAFLQKRKPAFQGR</sequence>
<dbReference type="Gene3D" id="3.90.226.10">
    <property type="entry name" value="2-enoyl-CoA Hydratase, Chain A, domain 1"/>
    <property type="match status" value="1"/>
</dbReference>
<dbReference type="CDD" id="cd06558">
    <property type="entry name" value="crotonase-like"/>
    <property type="match status" value="1"/>
</dbReference>
<name>A0AAW3TW69_9SPHN</name>
<dbReference type="EC" id="5.3.3.18" evidence="2"/>
<dbReference type="EMBL" id="JACIDB010000003">
    <property type="protein sequence ID" value="MBB3875669.1"/>
    <property type="molecule type" value="Genomic_DNA"/>
</dbReference>
<comment type="caution">
    <text evidence="2">The sequence shown here is derived from an EMBL/GenBank/DDBJ whole genome shotgun (WGS) entry which is preliminary data.</text>
</comment>
<gene>
    <name evidence="2" type="ORF">GGR47_001910</name>
</gene>